<reference evidence="2 3" key="1">
    <citation type="submission" date="2024-08" db="EMBL/GenBank/DDBJ databases">
        <title>Insights into the chromosomal genome structure of Flemingia macrophylla.</title>
        <authorList>
            <person name="Ding Y."/>
            <person name="Zhao Y."/>
            <person name="Bi W."/>
            <person name="Wu M."/>
            <person name="Zhao G."/>
            <person name="Gong Y."/>
            <person name="Li W."/>
            <person name="Zhang P."/>
        </authorList>
    </citation>
    <scope>NUCLEOTIDE SEQUENCE [LARGE SCALE GENOMIC DNA]</scope>
    <source>
        <strain evidence="2">DYQJB</strain>
        <tissue evidence="2">Leaf</tissue>
    </source>
</reference>
<dbReference type="AlphaFoldDB" id="A0ABD1LIF5"/>
<evidence type="ECO:0000256" key="1">
    <source>
        <dbReference type="SAM" id="Coils"/>
    </source>
</evidence>
<evidence type="ECO:0000313" key="3">
    <source>
        <dbReference type="Proteomes" id="UP001603857"/>
    </source>
</evidence>
<keyword evidence="3" id="KW-1185">Reference proteome</keyword>
<comment type="caution">
    <text evidence="2">The sequence shown here is derived from an EMBL/GenBank/DDBJ whole genome shotgun (WGS) entry which is preliminary data.</text>
</comment>
<sequence length="166" mass="19349">MTRHESENEVSSDSELSIHDYNELHDAFCELYKEAKRMKNLNKVLKKNIAELEEELSVLKGNFERIKTENDSLKQPCMNCIELTSALRKNHRNRFVVERAHTHNAVTCSYCLKTGHGYHNCMIRTKGIPYGHYVWIKKNSIVFANKGWTQKDLGTKNKLKFLCRCA</sequence>
<dbReference type="Proteomes" id="UP001603857">
    <property type="component" value="Unassembled WGS sequence"/>
</dbReference>
<keyword evidence="1" id="KW-0175">Coiled coil</keyword>
<name>A0ABD1LIF5_9FABA</name>
<gene>
    <name evidence="2" type="ORF">Fmac_027109</name>
</gene>
<feature type="coiled-coil region" evidence="1">
    <location>
        <begin position="35"/>
        <end position="69"/>
    </location>
</feature>
<dbReference type="EMBL" id="JBGMDY010000009">
    <property type="protein sequence ID" value="KAL2322730.1"/>
    <property type="molecule type" value="Genomic_DNA"/>
</dbReference>
<organism evidence="2 3">
    <name type="scientific">Flemingia macrophylla</name>
    <dbReference type="NCBI Taxonomy" id="520843"/>
    <lineage>
        <taxon>Eukaryota</taxon>
        <taxon>Viridiplantae</taxon>
        <taxon>Streptophyta</taxon>
        <taxon>Embryophyta</taxon>
        <taxon>Tracheophyta</taxon>
        <taxon>Spermatophyta</taxon>
        <taxon>Magnoliopsida</taxon>
        <taxon>eudicotyledons</taxon>
        <taxon>Gunneridae</taxon>
        <taxon>Pentapetalae</taxon>
        <taxon>rosids</taxon>
        <taxon>fabids</taxon>
        <taxon>Fabales</taxon>
        <taxon>Fabaceae</taxon>
        <taxon>Papilionoideae</taxon>
        <taxon>50 kb inversion clade</taxon>
        <taxon>NPAAA clade</taxon>
        <taxon>indigoferoid/millettioid clade</taxon>
        <taxon>Phaseoleae</taxon>
        <taxon>Flemingia</taxon>
    </lineage>
</organism>
<proteinExistence type="predicted"/>
<accession>A0ABD1LIF5</accession>
<evidence type="ECO:0000313" key="2">
    <source>
        <dbReference type="EMBL" id="KAL2322730.1"/>
    </source>
</evidence>
<protein>
    <submittedName>
        <fullName evidence="2">Uncharacterized protein</fullName>
    </submittedName>
</protein>